<dbReference type="EMBL" id="PZQS01000003">
    <property type="protein sequence ID" value="PVD34511.1"/>
    <property type="molecule type" value="Genomic_DNA"/>
</dbReference>
<dbReference type="OrthoDB" id="6252479at2759"/>
<evidence type="ECO:0000313" key="2">
    <source>
        <dbReference type="EMBL" id="PVD34511.1"/>
    </source>
</evidence>
<evidence type="ECO:0000313" key="3">
    <source>
        <dbReference type="Proteomes" id="UP000245119"/>
    </source>
</evidence>
<sequence>MFSGSQTLGIEDHNSDTSGETTCDSGRGASDEEIVAPLHEAYAGYRPQARVDARYSNAPPRIPPREPLQWTQVGWRVSPPADAHRRVPDDIRHGDILSRANQFRYSPDDRTSPPPPFYASSVPSRRMLASQEPDESLGRQFELTSGRKYPKSSRQTGPGRSNAPTASPSPPLQREVVSRTTEGELPVNRSSSTCLPSGSKVQGTPSKGGEESGHQGRLAWHADGPPPRARPSSSLTSLAPSGDDDDNTTTSGSYSIDFDDIMNVSLEC</sequence>
<feature type="compositionally biased region" description="Basic and acidic residues" evidence="1">
    <location>
        <begin position="82"/>
        <end position="96"/>
    </location>
</feature>
<proteinExistence type="predicted"/>
<protein>
    <submittedName>
        <fullName evidence="2">Uncharacterized protein</fullName>
    </submittedName>
</protein>
<organism evidence="2 3">
    <name type="scientific">Pomacea canaliculata</name>
    <name type="common">Golden apple snail</name>
    <dbReference type="NCBI Taxonomy" id="400727"/>
    <lineage>
        <taxon>Eukaryota</taxon>
        <taxon>Metazoa</taxon>
        <taxon>Spiralia</taxon>
        <taxon>Lophotrochozoa</taxon>
        <taxon>Mollusca</taxon>
        <taxon>Gastropoda</taxon>
        <taxon>Caenogastropoda</taxon>
        <taxon>Architaenioglossa</taxon>
        <taxon>Ampullarioidea</taxon>
        <taxon>Ampullariidae</taxon>
        <taxon>Pomacea</taxon>
    </lineage>
</organism>
<feature type="region of interest" description="Disordered" evidence="1">
    <location>
        <begin position="1"/>
        <end position="34"/>
    </location>
</feature>
<reference evidence="2 3" key="1">
    <citation type="submission" date="2018-04" db="EMBL/GenBank/DDBJ databases">
        <title>The genome of golden apple snail Pomacea canaliculata provides insight into stress tolerance and invasive adaptation.</title>
        <authorList>
            <person name="Liu C."/>
            <person name="Liu B."/>
            <person name="Ren Y."/>
            <person name="Zhang Y."/>
            <person name="Wang H."/>
            <person name="Li S."/>
            <person name="Jiang F."/>
            <person name="Yin L."/>
            <person name="Zhang G."/>
            <person name="Qian W."/>
            <person name="Fan W."/>
        </authorList>
    </citation>
    <scope>NUCLEOTIDE SEQUENCE [LARGE SCALE GENOMIC DNA]</scope>
    <source>
        <strain evidence="2">SZHN2017</strain>
        <tissue evidence="2">Muscle</tissue>
    </source>
</reference>
<feature type="compositionally biased region" description="Polar residues" evidence="1">
    <location>
        <begin position="188"/>
        <end position="205"/>
    </location>
</feature>
<name>A0A2T7PM62_POMCA</name>
<keyword evidence="3" id="KW-1185">Reference proteome</keyword>
<gene>
    <name evidence="2" type="ORF">C0Q70_05786</name>
</gene>
<feature type="region of interest" description="Disordered" evidence="1">
    <location>
        <begin position="77"/>
        <end position="257"/>
    </location>
</feature>
<evidence type="ECO:0000256" key="1">
    <source>
        <dbReference type="SAM" id="MobiDB-lite"/>
    </source>
</evidence>
<dbReference type="Proteomes" id="UP000245119">
    <property type="component" value="Linkage Group LG3"/>
</dbReference>
<comment type="caution">
    <text evidence="2">The sequence shown here is derived from an EMBL/GenBank/DDBJ whole genome shotgun (WGS) entry which is preliminary data.</text>
</comment>
<dbReference type="AlphaFoldDB" id="A0A2T7PM62"/>
<accession>A0A2T7PM62</accession>
<feature type="compositionally biased region" description="Polar residues" evidence="1">
    <location>
        <begin position="152"/>
        <end position="166"/>
    </location>
</feature>